<name>A0AAV4NRJ5_9ARAC</name>
<keyword evidence="3" id="KW-1185">Reference proteome</keyword>
<evidence type="ECO:0000313" key="2">
    <source>
        <dbReference type="EMBL" id="GIX87610.1"/>
    </source>
</evidence>
<evidence type="ECO:0000313" key="3">
    <source>
        <dbReference type="Proteomes" id="UP001054837"/>
    </source>
</evidence>
<dbReference type="Proteomes" id="UP001054837">
    <property type="component" value="Unassembled WGS sequence"/>
</dbReference>
<organism evidence="2 3">
    <name type="scientific">Caerostris darwini</name>
    <dbReference type="NCBI Taxonomy" id="1538125"/>
    <lineage>
        <taxon>Eukaryota</taxon>
        <taxon>Metazoa</taxon>
        <taxon>Ecdysozoa</taxon>
        <taxon>Arthropoda</taxon>
        <taxon>Chelicerata</taxon>
        <taxon>Arachnida</taxon>
        <taxon>Araneae</taxon>
        <taxon>Araneomorphae</taxon>
        <taxon>Entelegynae</taxon>
        <taxon>Araneoidea</taxon>
        <taxon>Araneidae</taxon>
        <taxon>Caerostris</taxon>
    </lineage>
</organism>
<feature type="signal peptide" evidence="1">
    <location>
        <begin position="1"/>
        <end position="20"/>
    </location>
</feature>
<evidence type="ECO:0000256" key="1">
    <source>
        <dbReference type="SAM" id="SignalP"/>
    </source>
</evidence>
<gene>
    <name evidence="2" type="ORF">CDAR_412291</name>
</gene>
<protein>
    <submittedName>
        <fullName evidence="2">Uncharacterized protein</fullName>
    </submittedName>
</protein>
<dbReference type="AlphaFoldDB" id="A0AAV4NRJ5"/>
<feature type="chain" id="PRO_5043887344" evidence="1">
    <location>
        <begin position="21"/>
        <end position="74"/>
    </location>
</feature>
<sequence length="74" mass="8231">MKAAYLFFLIVAICAMVSQAAVHHYKVEDGGDHGHKKGGKYFITALPHLSQTFPSYESKGMDNKFCRFSAQAFS</sequence>
<proteinExistence type="predicted"/>
<keyword evidence="1" id="KW-0732">Signal</keyword>
<reference evidence="2 3" key="1">
    <citation type="submission" date="2021-06" db="EMBL/GenBank/DDBJ databases">
        <title>Caerostris darwini draft genome.</title>
        <authorList>
            <person name="Kono N."/>
            <person name="Arakawa K."/>
        </authorList>
    </citation>
    <scope>NUCLEOTIDE SEQUENCE [LARGE SCALE GENOMIC DNA]</scope>
</reference>
<comment type="caution">
    <text evidence="2">The sequence shown here is derived from an EMBL/GenBank/DDBJ whole genome shotgun (WGS) entry which is preliminary data.</text>
</comment>
<accession>A0AAV4NRJ5</accession>
<dbReference type="EMBL" id="BPLQ01002016">
    <property type="protein sequence ID" value="GIX87610.1"/>
    <property type="molecule type" value="Genomic_DNA"/>
</dbReference>